<keyword evidence="3" id="KW-1185">Reference proteome</keyword>
<evidence type="ECO:0000313" key="2">
    <source>
        <dbReference type="EMBL" id="MFC3961060.1"/>
    </source>
</evidence>
<comment type="caution">
    <text evidence="2">The sequence shown here is derived from an EMBL/GenBank/DDBJ whole genome shotgun (WGS) entry which is preliminary data.</text>
</comment>
<evidence type="ECO:0000313" key="3">
    <source>
        <dbReference type="Proteomes" id="UP001595696"/>
    </source>
</evidence>
<reference evidence="3" key="1">
    <citation type="journal article" date="2019" name="Int. J. Syst. Evol. Microbiol.">
        <title>The Global Catalogue of Microorganisms (GCM) 10K type strain sequencing project: providing services to taxonomists for standard genome sequencing and annotation.</title>
        <authorList>
            <consortium name="The Broad Institute Genomics Platform"/>
            <consortium name="The Broad Institute Genome Sequencing Center for Infectious Disease"/>
            <person name="Wu L."/>
            <person name="Ma J."/>
        </authorList>
    </citation>
    <scope>NUCLEOTIDE SEQUENCE [LARGE SCALE GENOMIC DNA]</scope>
    <source>
        <strain evidence="3">CGMCC 4.7330</strain>
    </source>
</reference>
<dbReference type="EMBL" id="JBHSAX010000003">
    <property type="protein sequence ID" value="MFC3961060.1"/>
    <property type="molecule type" value="Genomic_DNA"/>
</dbReference>
<dbReference type="RefSeq" id="WP_378610818.1">
    <property type="nucleotide sequence ID" value="NZ_JBHSAX010000003.1"/>
</dbReference>
<accession>A0ABV8DMY7</accession>
<evidence type="ECO:0008006" key="4">
    <source>
        <dbReference type="Google" id="ProtNLM"/>
    </source>
</evidence>
<feature type="region of interest" description="Disordered" evidence="1">
    <location>
        <begin position="87"/>
        <end position="112"/>
    </location>
</feature>
<protein>
    <recommendedName>
        <fullName evidence="4">Excreted virulence factor EspC (Type VII ESX diderm)</fullName>
    </recommendedName>
</protein>
<evidence type="ECO:0000256" key="1">
    <source>
        <dbReference type="SAM" id="MobiDB-lite"/>
    </source>
</evidence>
<proteinExistence type="predicted"/>
<organism evidence="2 3">
    <name type="scientific">Nocardia jiangsuensis</name>
    <dbReference type="NCBI Taxonomy" id="1691563"/>
    <lineage>
        <taxon>Bacteria</taxon>
        <taxon>Bacillati</taxon>
        <taxon>Actinomycetota</taxon>
        <taxon>Actinomycetes</taxon>
        <taxon>Mycobacteriales</taxon>
        <taxon>Nocardiaceae</taxon>
        <taxon>Nocardia</taxon>
    </lineage>
</organism>
<gene>
    <name evidence="2" type="ORF">ACFO0B_03555</name>
</gene>
<sequence length="112" mass="11770">MADRLEVDPAKLRHAAELTRELSTDTKTVADRLRAALGGIESDAEPMPWGNDKRGHKFFDGEKGYKAARDNMIEGCFGAAKSLGDMATGQAEAADALEGTEAGTTGQFGGAP</sequence>
<name>A0ABV8DMY7_9NOCA</name>
<dbReference type="Proteomes" id="UP001595696">
    <property type="component" value="Unassembled WGS sequence"/>
</dbReference>